<feature type="compositionally biased region" description="Basic residues" evidence="5">
    <location>
        <begin position="363"/>
        <end position="372"/>
    </location>
</feature>
<name>A0A653CS94_CALMS</name>
<evidence type="ECO:0000256" key="3">
    <source>
        <dbReference type="ARBA" id="ARBA00023242"/>
    </source>
</evidence>
<dbReference type="PANTHER" id="PTHR15683:SF8">
    <property type="entry name" value="SCAFFOLD ATTACHMENT FACTOR B, ISOFORM B"/>
    <property type="match status" value="1"/>
</dbReference>
<dbReference type="GO" id="GO:0005634">
    <property type="term" value="C:nucleus"/>
    <property type="evidence" value="ECO:0007669"/>
    <property type="project" value="UniProtKB-SubCell"/>
</dbReference>
<dbReference type="GO" id="GO:0006357">
    <property type="term" value="P:regulation of transcription by RNA polymerase II"/>
    <property type="evidence" value="ECO:0007669"/>
    <property type="project" value="TreeGrafter"/>
</dbReference>
<protein>
    <recommendedName>
        <fullName evidence="6">RRM domain-containing protein</fullName>
    </recommendedName>
</protein>
<gene>
    <name evidence="7" type="ORF">CALMAC_LOCUS11430</name>
</gene>
<evidence type="ECO:0000256" key="2">
    <source>
        <dbReference type="ARBA" id="ARBA00022884"/>
    </source>
</evidence>
<dbReference type="AlphaFoldDB" id="A0A653CS94"/>
<dbReference type="InterPro" id="IPR035979">
    <property type="entry name" value="RBD_domain_sf"/>
</dbReference>
<feature type="compositionally biased region" description="Basic and acidic residues" evidence="5">
    <location>
        <begin position="200"/>
        <end position="209"/>
    </location>
</feature>
<feature type="compositionally biased region" description="Basic and acidic residues" evidence="5">
    <location>
        <begin position="216"/>
        <end position="233"/>
    </location>
</feature>
<feature type="compositionally biased region" description="Basic and acidic residues" evidence="5">
    <location>
        <begin position="30"/>
        <end position="77"/>
    </location>
</feature>
<evidence type="ECO:0000313" key="8">
    <source>
        <dbReference type="Proteomes" id="UP000410492"/>
    </source>
</evidence>
<evidence type="ECO:0000256" key="1">
    <source>
        <dbReference type="ARBA" id="ARBA00004123"/>
    </source>
</evidence>
<keyword evidence="8" id="KW-1185">Reference proteome</keyword>
<feature type="region of interest" description="Disordered" evidence="5">
    <location>
        <begin position="1"/>
        <end position="80"/>
    </location>
</feature>
<dbReference type="GO" id="GO:0043565">
    <property type="term" value="F:sequence-specific DNA binding"/>
    <property type="evidence" value="ECO:0007669"/>
    <property type="project" value="TreeGrafter"/>
</dbReference>
<dbReference type="EMBL" id="CAACVG010008710">
    <property type="protein sequence ID" value="VEN50795.1"/>
    <property type="molecule type" value="Genomic_DNA"/>
</dbReference>
<keyword evidence="3" id="KW-0539">Nucleus</keyword>
<dbReference type="InterPro" id="IPR051738">
    <property type="entry name" value="SAF_Modulators"/>
</dbReference>
<feature type="region of interest" description="Disordered" evidence="5">
    <location>
        <begin position="200"/>
        <end position="247"/>
    </location>
</feature>
<evidence type="ECO:0000256" key="4">
    <source>
        <dbReference type="PROSITE-ProRule" id="PRU00176"/>
    </source>
</evidence>
<dbReference type="PANTHER" id="PTHR15683">
    <property type="entry name" value="SCAFFOLD ATTACHMENT FACTOR B-RELATED"/>
    <property type="match status" value="1"/>
</dbReference>
<keyword evidence="2 4" id="KW-0694">RNA-binding</keyword>
<dbReference type="PROSITE" id="PS50102">
    <property type="entry name" value="RRM"/>
    <property type="match status" value="1"/>
</dbReference>
<dbReference type="SMART" id="SM00360">
    <property type="entry name" value="RRM"/>
    <property type="match status" value="1"/>
</dbReference>
<dbReference type="Gene3D" id="3.30.70.330">
    <property type="match status" value="1"/>
</dbReference>
<proteinExistence type="predicted"/>
<evidence type="ECO:0000256" key="5">
    <source>
        <dbReference type="SAM" id="MobiDB-lite"/>
    </source>
</evidence>
<dbReference type="OrthoDB" id="6159259at2759"/>
<organism evidence="7 8">
    <name type="scientific">Callosobruchus maculatus</name>
    <name type="common">Southern cowpea weevil</name>
    <name type="synonym">Pulse bruchid</name>
    <dbReference type="NCBI Taxonomy" id="64391"/>
    <lineage>
        <taxon>Eukaryota</taxon>
        <taxon>Metazoa</taxon>
        <taxon>Ecdysozoa</taxon>
        <taxon>Arthropoda</taxon>
        <taxon>Hexapoda</taxon>
        <taxon>Insecta</taxon>
        <taxon>Pterygota</taxon>
        <taxon>Neoptera</taxon>
        <taxon>Endopterygota</taxon>
        <taxon>Coleoptera</taxon>
        <taxon>Polyphaga</taxon>
        <taxon>Cucujiformia</taxon>
        <taxon>Chrysomeloidea</taxon>
        <taxon>Chrysomelidae</taxon>
        <taxon>Bruchinae</taxon>
        <taxon>Bruchini</taxon>
        <taxon>Callosobruchus</taxon>
    </lineage>
</organism>
<dbReference type="InterPro" id="IPR012677">
    <property type="entry name" value="Nucleotide-bd_a/b_plait_sf"/>
</dbReference>
<dbReference type="GO" id="GO:0050684">
    <property type="term" value="P:regulation of mRNA processing"/>
    <property type="evidence" value="ECO:0007669"/>
    <property type="project" value="TreeGrafter"/>
</dbReference>
<dbReference type="GO" id="GO:0003723">
    <property type="term" value="F:RNA binding"/>
    <property type="evidence" value="ECO:0007669"/>
    <property type="project" value="UniProtKB-UniRule"/>
</dbReference>
<dbReference type="SUPFAM" id="SSF54928">
    <property type="entry name" value="RNA-binding domain, RBD"/>
    <property type="match status" value="1"/>
</dbReference>
<feature type="compositionally biased region" description="Low complexity" evidence="5">
    <location>
        <begin position="1"/>
        <end position="19"/>
    </location>
</feature>
<evidence type="ECO:0000259" key="6">
    <source>
        <dbReference type="PROSITE" id="PS50102"/>
    </source>
</evidence>
<sequence>MPEQAAATNTKEAETPTTEKPSIENPTAEVKTETDAEVKVEKEETAEQKTATEEASKEETKEAPAKMEEKTAEDPQSKETLVITEEDLDNLQLDDNDDNNKITVTKEEVEPKKKPAASERSANIWVSNISRNTRANDLKQLFKKAGNVLKVRIVTNGQCFYGLVMMESAELAMECVKQFTNTMFKGKKIVVSKTRPDLLAPKEVRKKQAEAATASKKKEETKPAKSEAEKPKSAADTPEAASKEADEEQALKMRNLKRKYEIAVGDINKLKRDLRMSEGRQDAMRKKCKDLERQLERLRSENRAERRRLVQEKEEFEKAKKMHEIRMSADKSMIEKELTEVRRLRQHLNEKIDEFRLTTKKSSVGKRSRSPPRRMDDAKRYRSDDKMRSRDEYQRGRTPPPPPKLNDRKSNGRQYYEDMKPRSSDRPFDSFRDKQPYSSGPIAPRGSWPMSMPHQKEPIRRPMGGPGGVPSSIVYPPMDTGRYGAAYPPIPGVGNPVQPRPNFGGSQDYGKPYGGHY</sequence>
<reference evidence="7 8" key="1">
    <citation type="submission" date="2019-01" db="EMBL/GenBank/DDBJ databases">
        <authorList>
            <person name="Sayadi A."/>
        </authorList>
    </citation>
    <scope>NUCLEOTIDE SEQUENCE [LARGE SCALE GENOMIC DNA]</scope>
</reference>
<feature type="region of interest" description="Disordered" evidence="5">
    <location>
        <begin position="297"/>
        <end position="334"/>
    </location>
</feature>
<dbReference type="Proteomes" id="UP000410492">
    <property type="component" value="Unassembled WGS sequence"/>
</dbReference>
<evidence type="ECO:0000313" key="7">
    <source>
        <dbReference type="EMBL" id="VEN50795.1"/>
    </source>
</evidence>
<comment type="subcellular location">
    <subcellularLocation>
        <location evidence="1">Nucleus</location>
    </subcellularLocation>
</comment>
<feature type="compositionally biased region" description="Basic and acidic residues" evidence="5">
    <location>
        <begin position="405"/>
        <end position="435"/>
    </location>
</feature>
<accession>A0A653CS94</accession>
<feature type="region of interest" description="Disordered" evidence="5">
    <location>
        <begin position="356"/>
        <end position="517"/>
    </location>
</feature>
<dbReference type="InterPro" id="IPR000504">
    <property type="entry name" value="RRM_dom"/>
</dbReference>
<feature type="domain" description="RRM" evidence="6">
    <location>
        <begin position="122"/>
        <end position="196"/>
    </location>
</feature>
<feature type="compositionally biased region" description="Basic and acidic residues" evidence="5">
    <location>
        <begin position="373"/>
        <end position="395"/>
    </location>
</feature>
<dbReference type="Pfam" id="PF00076">
    <property type="entry name" value="RRM_1"/>
    <property type="match status" value="1"/>
</dbReference>